<sequence>MPNVWLEVKVAPFSLLLLPFRCSAGLRLSLPASLHKKAFQILSYIELMPPETPTFYFREQPRAHLGAKVDIPSGEVNGVRWIALLPEALPFMEEKIDVMGNELATSFGKYGFCEKAIRTAFSKWEEDEPYIDGERPIEVFKSKFRLWLANYTTTMVAIRLLAAGEGNFAVFVVDEGKSKILNPLEALAGTVHMHILDGKQFLVLAHRGKAVENVMALPSLEIARQLVAAPEGDASSLVAIVLEPQSRAGARIIAEVIVGVQTALEEAGIAGAEVSVGTVLEDAAIAGAEVSVGTVLEDADIAGAVVAVGTVLEDANIAGAVVAVPDDLQSWMHRS</sequence>
<dbReference type="KEGG" id="smo:SELMODRAFT_408407"/>
<dbReference type="InParanoid" id="D8R872"/>
<reference evidence="2 3" key="1">
    <citation type="journal article" date="2011" name="Science">
        <title>The Selaginella genome identifies genetic changes associated with the evolution of vascular plants.</title>
        <authorList>
            <person name="Banks J.A."/>
            <person name="Nishiyama T."/>
            <person name="Hasebe M."/>
            <person name="Bowman J.L."/>
            <person name="Gribskov M."/>
            <person name="dePamphilis C."/>
            <person name="Albert V.A."/>
            <person name="Aono N."/>
            <person name="Aoyama T."/>
            <person name="Ambrose B.A."/>
            <person name="Ashton N.W."/>
            <person name="Axtell M.J."/>
            <person name="Barker E."/>
            <person name="Barker M.S."/>
            <person name="Bennetzen J.L."/>
            <person name="Bonawitz N.D."/>
            <person name="Chapple C."/>
            <person name="Cheng C."/>
            <person name="Correa L.G."/>
            <person name="Dacre M."/>
            <person name="DeBarry J."/>
            <person name="Dreyer I."/>
            <person name="Elias M."/>
            <person name="Engstrom E.M."/>
            <person name="Estelle M."/>
            <person name="Feng L."/>
            <person name="Finet C."/>
            <person name="Floyd S.K."/>
            <person name="Frommer W.B."/>
            <person name="Fujita T."/>
            <person name="Gramzow L."/>
            <person name="Gutensohn M."/>
            <person name="Harholt J."/>
            <person name="Hattori M."/>
            <person name="Heyl A."/>
            <person name="Hirai T."/>
            <person name="Hiwatashi Y."/>
            <person name="Ishikawa M."/>
            <person name="Iwata M."/>
            <person name="Karol K.G."/>
            <person name="Koehler B."/>
            <person name="Kolukisaoglu U."/>
            <person name="Kubo M."/>
            <person name="Kurata T."/>
            <person name="Lalonde S."/>
            <person name="Li K."/>
            <person name="Li Y."/>
            <person name="Litt A."/>
            <person name="Lyons E."/>
            <person name="Manning G."/>
            <person name="Maruyama T."/>
            <person name="Michael T.P."/>
            <person name="Mikami K."/>
            <person name="Miyazaki S."/>
            <person name="Morinaga S."/>
            <person name="Murata T."/>
            <person name="Mueller-Roeber B."/>
            <person name="Nelson D.R."/>
            <person name="Obara M."/>
            <person name="Oguri Y."/>
            <person name="Olmstead R.G."/>
            <person name="Onodera N."/>
            <person name="Petersen B.L."/>
            <person name="Pils B."/>
            <person name="Prigge M."/>
            <person name="Rensing S.A."/>
            <person name="Riano-Pachon D.M."/>
            <person name="Roberts A.W."/>
            <person name="Sato Y."/>
            <person name="Scheller H.V."/>
            <person name="Schulz B."/>
            <person name="Schulz C."/>
            <person name="Shakirov E.V."/>
            <person name="Shibagaki N."/>
            <person name="Shinohara N."/>
            <person name="Shippen D.E."/>
            <person name="Soerensen I."/>
            <person name="Sotooka R."/>
            <person name="Sugimoto N."/>
            <person name="Sugita M."/>
            <person name="Sumikawa N."/>
            <person name="Tanurdzic M."/>
            <person name="Theissen G."/>
            <person name="Ulvskov P."/>
            <person name="Wakazuki S."/>
            <person name="Weng J.K."/>
            <person name="Willats W.W."/>
            <person name="Wipf D."/>
            <person name="Wolf P.G."/>
            <person name="Yang L."/>
            <person name="Zimmer A.D."/>
            <person name="Zhu Q."/>
            <person name="Mitros T."/>
            <person name="Hellsten U."/>
            <person name="Loque D."/>
            <person name="Otillar R."/>
            <person name="Salamov A."/>
            <person name="Schmutz J."/>
            <person name="Shapiro H."/>
            <person name="Lindquist E."/>
            <person name="Lucas S."/>
            <person name="Rokhsar D."/>
            <person name="Grigoriev I.V."/>
        </authorList>
    </citation>
    <scope>NUCLEOTIDE SEQUENCE [LARGE SCALE GENOMIC DNA]</scope>
</reference>
<protein>
    <submittedName>
        <fullName evidence="2">Uncharacterized protein</fullName>
    </submittedName>
</protein>
<evidence type="ECO:0000313" key="2">
    <source>
        <dbReference type="EMBL" id="EFJ32011.1"/>
    </source>
</evidence>
<gene>
    <name evidence="2" type="ORF">SELMODRAFT_408407</name>
</gene>
<dbReference type="AlphaFoldDB" id="D8R872"/>
<dbReference type="Proteomes" id="UP000001514">
    <property type="component" value="Unassembled WGS sequence"/>
</dbReference>
<evidence type="ECO:0000313" key="3">
    <source>
        <dbReference type="Proteomes" id="UP000001514"/>
    </source>
</evidence>
<evidence type="ECO:0000256" key="1">
    <source>
        <dbReference type="SAM" id="SignalP"/>
    </source>
</evidence>
<proteinExistence type="predicted"/>
<dbReference type="EMBL" id="GL377573">
    <property type="protein sequence ID" value="EFJ32011.1"/>
    <property type="molecule type" value="Genomic_DNA"/>
</dbReference>
<feature type="chain" id="PRO_5003121587" evidence="1">
    <location>
        <begin position="26"/>
        <end position="335"/>
    </location>
</feature>
<accession>D8R872</accession>
<dbReference type="HOGENOM" id="CLU_830017_0_0_1"/>
<keyword evidence="3" id="KW-1185">Reference proteome</keyword>
<organism evidence="3">
    <name type="scientific">Selaginella moellendorffii</name>
    <name type="common">Spikemoss</name>
    <dbReference type="NCBI Taxonomy" id="88036"/>
    <lineage>
        <taxon>Eukaryota</taxon>
        <taxon>Viridiplantae</taxon>
        <taxon>Streptophyta</taxon>
        <taxon>Embryophyta</taxon>
        <taxon>Tracheophyta</taxon>
        <taxon>Lycopodiopsida</taxon>
        <taxon>Selaginellales</taxon>
        <taxon>Selaginellaceae</taxon>
        <taxon>Selaginella</taxon>
    </lineage>
</organism>
<name>D8R872_SELML</name>
<keyword evidence="1" id="KW-0732">Signal</keyword>
<dbReference type="Gramene" id="EFJ32011">
    <property type="protein sequence ID" value="EFJ32011"/>
    <property type="gene ID" value="SELMODRAFT_408407"/>
</dbReference>
<feature type="signal peptide" evidence="1">
    <location>
        <begin position="1"/>
        <end position="25"/>
    </location>
</feature>